<dbReference type="STRING" id="177199.A0A420Y110"/>
<dbReference type="OrthoDB" id="4424523at2759"/>
<gene>
    <name evidence="1" type="ORF">DL546_003035</name>
</gene>
<evidence type="ECO:0000313" key="1">
    <source>
        <dbReference type="EMBL" id="RKU41614.1"/>
    </source>
</evidence>
<comment type="caution">
    <text evidence="1">The sequence shown here is derived from an EMBL/GenBank/DDBJ whole genome shotgun (WGS) entry which is preliminary data.</text>
</comment>
<name>A0A420Y110_9PEZI</name>
<protein>
    <submittedName>
        <fullName evidence="1">Uncharacterized protein</fullName>
    </submittedName>
</protein>
<organism evidence="1 2">
    <name type="scientific">Coniochaeta pulveracea</name>
    <dbReference type="NCBI Taxonomy" id="177199"/>
    <lineage>
        <taxon>Eukaryota</taxon>
        <taxon>Fungi</taxon>
        <taxon>Dikarya</taxon>
        <taxon>Ascomycota</taxon>
        <taxon>Pezizomycotina</taxon>
        <taxon>Sordariomycetes</taxon>
        <taxon>Sordariomycetidae</taxon>
        <taxon>Coniochaetales</taxon>
        <taxon>Coniochaetaceae</taxon>
        <taxon>Coniochaeta</taxon>
    </lineage>
</organism>
<keyword evidence="2" id="KW-1185">Reference proteome</keyword>
<reference evidence="1 2" key="1">
    <citation type="submission" date="2018-08" db="EMBL/GenBank/DDBJ databases">
        <title>Draft genome of the lignicolous fungus Coniochaeta pulveracea.</title>
        <authorList>
            <person name="Borstlap C.J."/>
            <person name="De Witt R.N."/>
            <person name="Botha A."/>
            <person name="Volschenk H."/>
        </authorList>
    </citation>
    <scope>NUCLEOTIDE SEQUENCE [LARGE SCALE GENOMIC DNA]</scope>
    <source>
        <strain evidence="1 2">CAB683</strain>
    </source>
</reference>
<accession>A0A420Y110</accession>
<sequence>MSNNLEYLIAQGANVNWPSIPLAATVRGMIDSGSHEWGFIIYRCVYGADEAWQQYMKYFEADVLAGLEYQGGDVLLPQYAKWTVIEDREKLDGASIDTVRAHFIEWRDRHSVELEVPFEKRLIGVVLVSDPPRRLPRFTYCLYVDQKCLNTMAAFAEKFPPAHRFALVPPLVATLIDADYVEEDYVPGGSRAGPGERGQFPPVDGRVCRYLGWEHNDVKTLGDKYDWLHGHRLDDPMDYIRPPKINPSGHKVLTDSEVNAA</sequence>
<dbReference type="EMBL" id="QVQW01000071">
    <property type="protein sequence ID" value="RKU41614.1"/>
    <property type="molecule type" value="Genomic_DNA"/>
</dbReference>
<proteinExistence type="predicted"/>
<evidence type="ECO:0000313" key="2">
    <source>
        <dbReference type="Proteomes" id="UP000275385"/>
    </source>
</evidence>
<dbReference type="Proteomes" id="UP000275385">
    <property type="component" value="Unassembled WGS sequence"/>
</dbReference>
<dbReference type="AlphaFoldDB" id="A0A420Y110"/>